<sequence length="621" mass="67928">MSKSTDPDKMWLFAFKDSLANLSAFSNCVTTVDVLGDGESRLLVADGSKKIKQFSGTSLQTEVPLITVPSAIASFYAESANAFKRPIVAVATGPYIFMYRNNKPLYRFSVPVIPIEVDEQDVWRNLMEGNISLEDAVELFGQKVDSGGNVCTRTIDLLLLDSHEERQAFLADLHGKPLRQHDLVTCMGTLLRDSPDPAGKGLLCFCTENRLLYVLRNTATEVERVVELPSVGVELICAGFYRGEYRIIISCRDGRIYSLKNGVLHSSVIQPDAQPSSITRYDNFIVVATTANTVTSFNLKGKKQHTLYMPCPVTNLATLTDAVAGTAKALLVALSNGELRVYVGKHLQYTMQLHDTVSALYFGRYGREDSALLIVLKTGALLVYLLHRKAVFSQQKDLETRPPPEQDIPIAVPKLSSVFSLQTEREKKYGLDMYKTFQYDLCVLRLHVAKAYWKLVSGGAPLPGSEVEPPAAAAPPVSAAAAEAPTAAVVAPEPPVSTAPITEISPMAALSAHLRITATVQGLGPVFKLKLTLQNTTKKPLRDIFIVLLFAQDVYEMPKNLLFVPYVVPAMAYPCDALVQLREGEVKGDGILAIAVDKKNSRPLGLTLIDLPEAELLEGLD</sequence>
<dbReference type="PANTHER" id="PTHR20870:SF0">
    <property type="entry name" value="BARDET-BIEDL SYNDROME 1 PROTEIN"/>
    <property type="match status" value="1"/>
</dbReference>
<keyword evidence="4" id="KW-1185">Reference proteome</keyword>
<accession>S9UFH8</accession>
<dbReference type="SUPFAM" id="SSF50978">
    <property type="entry name" value="WD40 repeat-like"/>
    <property type="match status" value="1"/>
</dbReference>
<dbReference type="GO" id="GO:0005113">
    <property type="term" value="F:patched binding"/>
    <property type="evidence" value="ECO:0007669"/>
    <property type="project" value="TreeGrafter"/>
</dbReference>
<name>S9UFH8_9TRYP</name>
<evidence type="ECO:0000259" key="2">
    <source>
        <dbReference type="Pfam" id="PF23304"/>
    </source>
</evidence>
<feature type="domain" description="Bardet-Biedl syndrome 1 protein GAE" evidence="2">
    <location>
        <begin position="514"/>
        <end position="616"/>
    </location>
</feature>
<dbReference type="InterPro" id="IPR032728">
    <property type="entry name" value="BBS1_N"/>
</dbReference>
<dbReference type="GO" id="GO:0061512">
    <property type="term" value="P:protein localization to cilium"/>
    <property type="evidence" value="ECO:0007669"/>
    <property type="project" value="TreeGrafter"/>
</dbReference>
<dbReference type="GO" id="GO:0005930">
    <property type="term" value="C:axoneme"/>
    <property type="evidence" value="ECO:0007669"/>
    <property type="project" value="TreeGrafter"/>
</dbReference>
<dbReference type="GO" id="GO:0005119">
    <property type="term" value="F:smoothened binding"/>
    <property type="evidence" value="ECO:0007669"/>
    <property type="project" value="TreeGrafter"/>
</dbReference>
<protein>
    <submittedName>
        <fullName evidence="3">Bardet-Biedl syndrome 1 protein like protein (BBS1-like protein 1)</fullName>
    </submittedName>
</protein>
<dbReference type="Pfam" id="PF14779">
    <property type="entry name" value="BBS1"/>
    <property type="match status" value="1"/>
</dbReference>
<evidence type="ECO:0000259" key="1">
    <source>
        <dbReference type="Pfam" id="PF14779"/>
    </source>
</evidence>
<dbReference type="Proteomes" id="UP000015354">
    <property type="component" value="Unassembled WGS sequence"/>
</dbReference>
<dbReference type="GO" id="GO:0034464">
    <property type="term" value="C:BBSome"/>
    <property type="evidence" value="ECO:0007669"/>
    <property type="project" value="InterPro"/>
</dbReference>
<organism evidence="3 4">
    <name type="scientific">Strigomonas culicis</name>
    <dbReference type="NCBI Taxonomy" id="28005"/>
    <lineage>
        <taxon>Eukaryota</taxon>
        <taxon>Discoba</taxon>
        <taxon>Euglenozoa</taxon>
        <taxon>Kinetoplastea</taxon>
        <taxon>Metakinetoplastina</taxon>
        <taxon>Trypanosomatida</taxon>
        <taxon>Trypanosomatidae</taxon>
        <taxon>Strigomonadinae</taxon>
        <taxon>Strigomonas</taxon>
    </lineage>
</organism>
<proteinExistence type="predicted"/>
<evidence type="ECO:0000313" key="4">
    <source>
        <dbReference type="Proteomes" id="UP000015354"/>
    </source>
</evidence>
<dbReference type="InterPro" id="IPR036322">
    <property type="entry name" value="WD40_repeat_dom_sf"/>
</dbReference>
<gene>
    <name evidence="3" type="ORF">STCU_05653</name>
</gene>
<dbReference type="OrthoDB" id="10259809at2759"/>
<dbReference type="InterPro" id="IPR056419">
    <property type="entry name" value="GAE_BBS1"/>
</dbReference>
<reference evidence="3 4" key="1">
    <citation type="journal article" date="2013" name="PLoS ONE">
        <title>Predicting the Proteins of Angomonas deanei, Strigomonas culicis and Their Respective Endosymbionts Reveals New Aspects of the Trypanosomatidae Family.</title>
        <authorList>
            <person name="Motta M.C."/>
            <person name="Martins A.C."/>
            <person name="de Souza S.S."/>
            <person name="Catta-Preta C.M."/>
            <person name="Silva R."/>
            <person name="Klein C.C."/>
            <person name="de Almeida L.G."/>
            <person name="de Lima Cunha O."/>
            <person name="Ciapina L.P."/>
            <person name="Brocchi M."/>
            <person name="Colabardini A.C."/>
            <person name="de Araujo Lima B."/>
            <person name="Machado C.R."/>
            <person name="de Almeida Soares C.M."/>
            <person name="Probst C.M."/>
            <person name="de Menezes C.B."/>
            <person name="Thompson C.E."/>
            <person name="Bartholomeu D.C."/>
            <person name="Gradia D.F."/>
            <person name="Pavoni D.P."/>
            <person name="Grisard E.C."/>
            <person name="Fantinatti-Garboggini F."/>
            <person name="Marchini F.K."/>
            <person name="Rodrigues-Luiz G.F."/>
            <person name="Wagner G."/>
            <person name="Goldman G.H."/>
            <person name="Fietto J.L."/>
            <person name="Elias M.C."/>
            <person name="Goldman M.H."/>
            <person name="Sagot M.F."/>
            <person name="Pereira M."/>
            <person name="Stoco P.H."/>
            <person name="de Mendonca-Neto R.P."/>
            <person name="Teixeira S.M."/>
            <person name="Maciel T.E."/>
            <person name="de Oliveira Mendes T.A."/>
            <person name="Urmenyi T.P."/>
            <person name="de Souza W."/>
            <person name="Schenkman S."/>
            <person name="de Vasconcelos A.T."/>
        </authorList>
    </citation>
    <scope>NUCLEOTIDE SEQUENCE [LARGE SCALE GENOMIC DNA]</scope>
</reference>
<feature type="domain" description="Bardet-Biedl syndrome 1 N-terminal" evidence="1">
    <location>
        <begin position="11"/>
        <end position="260"/>
    </location>
</feature>
<dbReference type="AlphaFoldDB" id="S9UFH8"/>
<dbReference type="GO" id="GO:0005815">
    <property type="term" value="C:microtubule organizing center"/>
    <property type="evidence" value="ECO:0007669"/>
    <property type="project" value="TreeGrafter"/>
</dbReference>
<dbReference type="GO" id="GO:1905515">
    <property type="term" value="P:non-motile cilium assembly"/>
    <property type="evidence" value="ECO:0007669"/>
    <property type="project" value="InterPro"/>
</dbReference>
<dbReference type="EMBL" id="ATMH01005653">
    <property type="protein sequence ID" value="EPY27633.1"/>
    <property type="molecule type" value="Genomic_DNA"/>
</dbReference>
<evidence type="ECO:0000313" key="3">
    <source>
        <dbReference type="EMBL" id="EPY27633.1"/>
    </source>
</evidence>
<dbReference type="InterPro" id="IPR028784">
    <property type="entry name" value="BBS1"/>
</dbReference>
<dbReference type="Pfam" id="PF23304">
    <property type="entry name" value="GAE_BBS1"/>
    <property type="match status" value="1"/>
</dbReference>
<comment type="caution">
    <text evidence="3">The sequence shown here is derived from an EMBL/GenBank/DDBJ whole genome shotgun (WGS) entry which is preliminary data.</text>
</comment>
<dbReference type="PANTHER" id="PTHR20870">
    <property type="entry name" value="BARDET-BIEDL SYNDROME 1 PROTEIN"/>
    <property type="match status" value="1"/>
</dbReference>